<dbReference type="Proteomes" id="UP000036771">
    <property type="component" value="Unassembled WGS sequence"/>
</dbReference>
<gene>
    <name evidence="3" type="ORF">Cva_01094</name>
</gene>
<keyword evidence="1" id="KW-0175">Coiled coil</keyword>
<feature type="chain" id="PRO_5005512711" description="DUF4398 domain-containing protein" evidence="2">
    <location>
        <begin position="24"/>
        <end position="79"/>
    </location>
</feature>
<evidence type="ECO:0000256" key="1">
    <source>
        <dbReference type="SAM" id="Coils"/>
    </source>
</evidence>
<accession>A0A0K8MEY7</accession>
<feature type="signal peptide" evidence="2">
    <location>
        <begin position="1"/>
        <end position="23"/>
    </location>
</feature>
<protein>
    <recommendedName>
        <fullName evidence="5">DUF4398 domain-containing protein</fullName>
    </recommendedName>
</protein>
<proteinExistence type="predicted"/>
<comment type="caution">
    <text evidence="3">The sequence shown here is derived from an EMBL/GenBank/DDBJ whole genome shotgun (WGS) entry which is preliminary data.</text>
</comment>
<keyword evidence="2" id="KW-0732">Signal</keyword>
<evidence type="ECO:0000313" key="3">
    <source>
        <dbReference type="EMBL" id="GAO98434.1"/>
    </source>
</evidence>
<feature type="coiled-coil region" evidence="1">
    <location>
        <begin position="36"/>
        <end position="76"/>
    </location>
</feature>
<evidence type="ECO:0008006" key="5">
    <source>
        <dbReference type="Google" id="ProtNLM"/>
    </source>
</evidence>
<organism evidence="3 4">
    <name type="scientific">Caedimonas varicaedens</name>
    <dbReference type="NCBI Taxonomy" id="1629334"/>
    <lineage>
        <taxon>Bacteria</taxon>
        <taxon>Pseudomonadati</taxon>
        <taxon>Pseudomonadota</taxon>
        <taxon>Alphaproteobacteria</taxon>
        <taxon>Holosporales</taxon>
        <taxon>Caedimonadaceae</taxon>
        <taxon>Caedimonas</taxon>
    </lineage>
</organism>
<evidence type="ECO:0000313" key="4">
    <source>
        <dbReference type="Proteomes" id="UP000036771"/>
    </source>
</evidence>
<name>A0A0K8MEY7_9PROT</name>
<reference evidence="3 4" key="1">
    <citation type="submission" date="2015-03" db="EMBL/GenBank/DDBJ databases">
        <title>Caedibacter varicaedens, whole genome shotgun sequence.</title>
        <authorList>
            <person name="Suzuki H."/>
            <person name="Dapper A.L."/>
            <person name="Gibson A.K."/>
            <person name="Jackson C."/>
            <person name="Lee H."/>
            <person name="Pejaver V.R."/>
            <person name="Doak T."/>
            <person name="Lynch M."/>
        </authorList>
    </citation>
    <scope>NUCLEOTIDE SEQUENCE [LARGE SCALE GENOMIC DNA]</scope>
</reference>
<keyword evidence="4" id="KW-1185">Reference proteome</keyword>
<evidence type="ECO:0000256" key="2">
    <source>
        <dbReference type="SAM" id="SignalP"/>
    </source>
</evidence>
<dbReference type="AlphaFoldDB" id="A0A0K8MEY7"/>
<sequence length="79" mass="8696" precursor="true">MKKIKYLGLFLAGWMATSFSSMASLTPPMSKVDLLVKAAELERQAATKQATDINAANSLREQANQMRAQAVKIKDSDHK</sequence>
<dbReference type="EMBL" id="BBVC01000059">
    <property type="protein sequence ID" value="GAO98434.1"/>
    <property type="molecule type" value="Genomic_DNA"/>
</dbReference>